<organism evidence="1">
    <name type="scientific">Escherichia coli</name>
    <dbReference type="NCBI Taxonomy" id="562"/>
    <lineage>
        <taxon>Bacteria</taxon>
        <taxon>Pseudomonadati</taxon>
        <taxon>Pseudomonadota</taxon>
        <taxon>Gammaproteobacteria</taxon>
        <taxon>Enterobacterales</taxon>
        <taxon>Enterobacteriaceae</taxon>
        <taxon>Escherichia</taxon>
    </lineage>
</organism>
<protein>
    <submittedName>
        <fullName evidence="1">URF 1</fullName>
    </submittedName>
</protein>
<sequence>MTCLFSCEQ</sequence>
<dbReference type="EMBL" id="X02307">
    <property type="protein sequence ID" value="CAA26175.1"/>
    <property type="molecule type" value="Genomic_DNA"/>
</dbReference>
<evidence type="ECO:0000313" key="1">
    <source>
        <dbReference type="EMBL" id="CAA26175.1"/>
    </source>
</evidence>
<proteinExistence type="predicted"/>
<name>Q47063_ECOLX</name>
<reference evidence="1" key="1">
    <citation type="journal article" date="1985" name="Nucleic Acids Res.">
        <title>Cloning and nucleotide sequence of the aspartase gene of Escherichia coli W.</title>
        <authorList>
            <person name="Takagi J.S."/>
            <person name="Ida N."/>
            <person name="Tokushige M."/>
            <person name="Sakamoto H."/>
            <person name="Shimura Y."/>
        </authorList>
    </citation>
    <scope>NUCLEOTIDE SEQUENCE</scope>
    <source>
        <strain evidence="1">W</strain>
    </source>
</reference>
<accession>Q47063</accession>